<dbReference type="Pfam" id="PF13456">
    <property type="entry name" value="RVT_3"/>
    <property type="match status" value="1"/>
</dbReference>
<accession>A0ABR2BP58</accession>
<dbReference type="EMBL" id="JBBPBM010000096">
    <property type="protein sequence ID" value="KAK8508949.1"/>
    <property type="molecule type" value="Genomic_DNA"/>
</dbReference>
<dbReference type="PANTHER" id="PTHR33033:SF125">
    <property type="entry name" value="RNASE H TYPE-1 DOMAIN-CONTAINING PROTEIN"/>
    <property type="match status" value="1"/>
</dbReference>
<protein>
    <submittedName>
        <fullName evidence="1">Uncharacterized protein</fullName>
    </submittedName>
</protein>
<sequence>MKKTTLVKWLPVSSEWLKFNVDGTMMSDGKAGGIEGSLRNADGVQLLSFSRPIGTGSPVLVELSAVEFAVDMFLKSPWAVTCKLIVESDCSNVVCWILNPSKVPLCFISRFQAFSLRFLIFRLQISYVSRACNIDADSLVKRAISSG</sequence>
<gene>
    <name evidence="1" type="ORF">V6N12_058094</name>
</gene>
<reference evidence="1 2" key="1">
    <citation type="journal article" date="2024" name="G3 (Bethesda)">
        <title>Genome assembly of Hibiscus sabdariffa L. provides insights into metabolisms of medicinal natural products.</title>
        <authorList>
            <person name="Kim T."/>
        </authorList>
    </citation>
    <scope>NUCLEOTIDE SEQUENCE [LARGE SCALE GENOMIC DNA]</scope>
    <source>
        <strain evidence="1">TK-2024</strain>
        <tissue evidence="1">Old leaves</tissue>
    </source>
</reference>
<dbReference type="Gene3D" id="3.30.420.10">
    <property type="entry name" value="Ribonuclease H-like superfamily/Ribonuclease H"/>
    <property type="match status" value="1"/>
</dbReference>
<name>A0ABR2BP58_9ROSI</name>
<dbReference type="InterPro" id="IPR002156">
    <property type="entry name" value="RNaseH_domain"/>
</dbReference>
<organism evidence="1 2">
    <name type="scientific">Hibiscus sabdariffa</name>
    <name type="common">roselle</name>
    <dbReference type="NCBI Taxonomy" id="183260"/>
    <lineage>
        <taxon>Eukaryota</taxon>
        <taxon>Viridiplantae</taxon>
        <taxon>Streptophyta</taxon>
        <taxon>Embryophyta</taxon>
        <taxon>Tracheophyta</taxon>
        <taxon>Spermatophyta</taxon>
        <taxon>Magnoliopsida</taxon>
        <taxon>eudicotyledons</taxon>
        <taxon>Gunneridae</taxon>
        <taxon>Pentapetalae</taxon>
        <taxon>rosids</taxon>
        <taxon>malvids</taxon>
        <taxon>Malvales</taxon>
        <taxon>Malvaceae</taxon>
        <taxon>Malvoideae</taxon>
        <taxon>Hibiscus</taxon>
    </lineage>
</organism>
<dbReference type="CDD" id="cd06222">
    <property type="entry name" value="RNase_H_like"/>
    <property type="match status" value="1"/>
</dbReference>
<dbReference type="InterPro" id="IPR012337">
    <property type="entry name" value="RNaseH-like_sf"/>
</dbReference>
<keyword evidence="2" id="KW-1185">Reference proteome</keyword>
<proteinExistence type="predicted"/>
<dbReference type="Proteomes" id="UP001472677">
    <property type="component" value="Unassembled WGS sequence"/>
</dbReference>
<evidence type="ECO:0000313" key="1">
    <source>
        <dbReference type="EMBL" id="KAK8508949.1"/>
    </source>
</evidence>
<dbReference type="InterPro" id="IPR044730">
    <property type="entry name" value="RNase_H-like_dom_plant"/>
</dbReference>
<dbReference type="SUPFAM" id="SSF53098">
    <property type="entry name" value="Ribonuclease H-like"/>
    <property type="match status" value="1"/>
</dbReference>
<dbReference type="InterPro" id="IPR036397">
    <property type="entry name" value="RNaseH_sf"/>
</dbReference>
<comment type="caution">
    <text evidence="1">The sequence shown here is derived from an EMBL/GenBank/DDBJ whole genome shotgun (WGS) entry which is preliminary data.</text>
</comment>
<evidence type="ECO:0000313" key="2">
    <source>
        <dbReference type="Proteomes" id="UP001472677"/>
    </source>
</evidence>
<dbReference type="PANTHER" id="PTHR33033">
    <property type="entry name" value="POLYNUCLEOTIDYL TRANSFERASE, RIBONUCLEASE H-LIKE SUPERFAMILY PROTEIN-RELATED"/>
    <property type="match status" value="1"/>
</dbReference>